<organism evidence="2 3">
    <name type="scientific">Marine Group I thaumarchaeote SCGC AAA799-P11</name>
    <dbReference type="NCBI Taxonomy" id="1502295"/>
    <lineage>
        <taxon>Archaea</taxon>
        <taxon>Nitrososphaerota</taxon>
        <taxon>Marine Group I</taxon>
    </lineage>
</organism>
<keyword evidence="3" id="KW-1185">Reference proteome</keyword>
<keyword evidence="1" id="KW-0812">Transmembrane</keyword>
<protein>
    <recommendedName>
        <fullName evidence="4">TM2 domain-containing protein</fullName>
    </recommendedName>
</protein>
<evidence type="ECO:0008006" key="4">
    <source>
        <dbReference type="Google" id="ProtNLM"/>
    </source>
</evidence>
<evidence type="ECO:0000256" key="1">
    <source>
        <dbReference type="SAM" id="Phobius"/>
    </source>
</evidence>
<dbReference type="Proteomes" id="UP000029387">
    <property type="component" value="Unassembled WGS sequence"/>
</dbReference>
<dbReference type="EMBL" id="JOSZ01000021">
    <property type="protein sequence ID" value="KFM18176.1"/>
    <property type="molecule type" value="Genomic_DNA"/>
</dbReference>
<name>A0A087RXH2_9ARCH</name>
<evidence type="ECO:0000313" key="3">
    <source>
        <dbReference type="Proteomes" id="UP000029387"/>
    </source>
</evidence>
<dbReference type="AlphaFoldDB" id="A0A087RXH2"/>
<sequence>MQWKSEGTTLILTVLLGILGLGGIGHIYLGNITRGIVLLIVGIVLAIITLVTFGIGLIALIPFAIWVVYDARKQCKYYNDHLEQTGRPPW</sequence>
<gene>
    <name evidence="2" type="ORF">AAA799P11_01202</name>
</gene>
<evidence type="ECO:0000313" key="2">
    <source>
        <dbReference type="EMBL" id="KFM18176.1"/>
    </source>
</evidence>
<reference evidence="2 3" key="1">
    <citation type="submission" date="2014-06" db="EMBL/GenBank/DDBJ databases">
        <authorList>
            <person name="Ngugi D.K."/>
            <person name="Blom J."/>
            <person name="Alam I."/>
            <person name="Rashid M."/>
            <person name="Baalawi W."/>
            <person name="Zhang G."/>
            <person name="Hikmawan T."/>
            <person name="Guan Y."/>
            <person name="Antunes A."/>
            <person name="Siam R."/>
            <person name="El-Dorry H."/>
            <person name="Bajic V."/>
            <person name="Stingl U."/>
        </authorList>
    </citation>
    <scope>NUCLEOTIDE SEQUENCE [LARGE SCALE GENOMIC DNA]</scope>
    <source>
        <strain evidence="2">SCGC AAA799-P11</strain>
    </source>
</reference>
<proteinExistence type="predicted"/>
<keyword evidence="1" id="KW-1133">Transmembrane helix</keyword>
<accession>A0A087RXH2</accession>
<feature type="transmembrane region" description="Helical" evidence="1">
    <location>
        <begin position="7"/>
        <end position="29"/>
    </location>
</feature>
<comment type="caution">
    <text evidence="2">The sequence shown here is derived from an EMBL/GenBank/DDBJ whole genome shotgun (WGS) entry which is preliminary data.</text>
</comment>
<keyword evidence="1" id="KW-0472">Membrane</keyword>
<feature type="transmembrane region" description="Helical" evidence="1">
    <location>
        <begin position="35"/>
        <end position="68"/>
    </location>
</feature>